<evidence type="ECO:0000256" key="2">
    <source>
        <dbReference type="ARBA" id="ARBA00022801"/>
    </source>
</evidence>
<evidence type="ECO:0000313" key="13">
    <source>
        <dbReference type="EMBL" id="QEX20319.1"/>
    </source>
</evidence>
<name>A0A5J6MSM4_9PROT</name>
<proteinExistence type="predicted"/>
<sequence length="218" mass="23922">MSGNKAVFLESHCRNRGQAFLCFDYFGHGASSGQFSDGTIGRWREDALAVIDRLTEGPLILVGSSMGGWIMLLAALARPARVAGLVGIAAAPDFTEELMWSRMTAPIKEQLLRDGEWHEPSRYGPDLPITLKLIEEGRHHLLLGQPIAVNCPVRLLQGMEDPDVPWRWAVRTAERLSGGDVTVTLVKDGDHRLSRPQDLARLAATVDALSDEIAAKNF</sequence>
<evidence type="ECO:0000256" key="8">
    <source>
        <dbReference type="ARBA" id="ARBA00042704"/>
    </source>
</evidence>
<evidence type="ECO:0000256" key="11">
    <source>
        <dbReference type="ARBA" id="ARBA00047972"/>
    </source>
</evidence>
<comment type="catalytic activity">
    <reaction evidence="10">
        <text>S-hexadecanoyl-L-cysteinyl-[protein] + H2O = L-cysteinyl-[protein] + hexadecanoate + H(+)</text>
        <dbReference type="Rhea" id="RHEA:19233"/>
        <dbReference type="Rhea" id="RHEA-COMP:10131"/>
        <dbReference type="Rhea" id="RHEA-COMP:11032"/>
        <dbReference type="ChEBI" id="CHEBI:7896"/>
        <dbReference type="ChEBI" id="CHEBI:15377"/>
        <dbReference type="ChEBI" id="CHEBI:15378"/>
        <dbReference type="ChEBI" id="CHEBI:29950"/>
        <dbReference type="ChEBI" id="CHEBI:74151"/>
        <dbReference type="EC" id="3.1.2.22"/>
    </reaction>
    <physiologicalReaction direction="left-to-right" evidence="10">
        <dbReference type="Rhea" id="RHEA:19234"/>
    </physiologicalReaction>
</comment>
<comment type="function">
    <text evidence="9">Acts as an acyl-protein thioesterase that hydrolyzes fatty acids from acylated residues in proteins. Regulates the mitochondrial S-depalmitoylation of the nucleophilic active site residue of peroxiredoxin-5/PRDX5, a key antioxidant protein, therefore modulating mitochondrial antioxidant ability. Also catalyzes the deglucuronidation of mycophenolic acid acyl-glucuronide, an active metabolite of the immunosuppressant drug mycophenolate.</text>
</comment>
<dbReference type="AlphaFoldDB" id="A0A5J6MSM4"/>
<evidence type="ECO:0000313" key="14">
    <source>
        <dbReference type="Proteomes" id="UP000325797"/>
    </source>
</evidence>
<dbReference type="InterPro" id="IPR052382">
    <property type="entry name" value="ABHD10_acyl-thioesterase"/>
</dbReference>
<evidence type="ECO:0000256" key="5">
    <source>
        <dbReference type="ARBA" id="ARBA00039314"/>
    </source>
</evidence>
<accession>A0A5J6MSM4</accession>
<dbReference type="GO" id="GO:0102390">
    <property type="term" value="F:mycophenolic acid acyl-glucuronide esterase activity"/>
    <property type="evidence" value="ECO:0007669"/>
    <property type="project" value="UniProtKB-EC"/>
</dbReference>
<evidence type="ECO:0000256" key="1">
    <source>
        <dbReference type="ARBA" id="ARBA00012423"/>
    </source>
</evidence>
<keyword evidence="14" id="KW-1185">Reference proteome</keyword>
<evidence type="ECO:0000256" key="4">
    <source>
        <dbReference type="ARBA" id="ARBA00039132"/>
    </source>
</evidence>
<dbReference type="EC" id="3.1.1.93" evidence="4"/>
<evidence type="ECO:0000256" key="3">
    <source>
        <dbReference type="ARBA" id="ARBA00022946"/>
    </source>
</evidence>
<keyword evidence="2 13" id="KW-0378">Hydrolase</keyword>
<dbReference type="Gene3D" id="3.40.50.1820">
    <property type="entry name" value="alpha/beta hydrolase"/>
    <property type="match status" value="1"/>
</dbReference>
<dbReference type="KEGG" id="hadh:FRZ61_02360"/>
<dbReference type="InterPro" id="IPR029058">
    <property type="entry name" value="AB_hydrolase_fold"/>
</dbReference>
<dbReference type="EMBL" id="CP042582">
    <property type="protein sequence ID" value="QEX20319.1"/>
    <property type="molecule type" value="Genomic_DNA"/>
</dbReference>
<dbReference type="Proteomes" id="UP000325797">
    <property type="component" value="Chromosome"/>
</dbReference>
<dbReference type="SUPFAM" id="SSF53474">
    <property type="entry name" value="alpha/beta-Hydrolases"/>
    <property type="match status" value="1"/>
</dbReference>
<comment type="catalytic activity">
    <reaction evidence="11">
        <text>mycophenolic acid O-acyl-beta-D-glucuronide + H2O = mycophenolate + D-glucuronate + H(+)</text>
        <dbReference type="Rhea" id="RHEA:34179"/>
        <dbReference type="ChEBI" id="CHEBI:15377"/>
        <dbReference type="ChEBI" id="CHEBI:15378"/>
        <dbReference type="ChEBI" id="CHEBI:58720"/>
        <dbReference type="ChEBI" id="CHEBI:62932"/>
        <dbReference type="ChEBI" id="CHEBI:66982"/>
        <dbReference type="EC" id="3.1.1.93"/>
    </reaction>
    <physiologicalReaction direction="left-to-right" evidence="11">
        <dbReference type="Rhea" id="RHEA:34180"/>
    </physiologicalReaction>
</comment>
<keyword evidence="3" id="KW-0809">Transit peptide</keyword>
<dbReference type="EC" id="3.1.2.22" evidence="1"/>
<evidence type="ECO:0000256" key="10">
    <source>
        <dbReference type="ARBA" id="ARBA00047409"/>
    </source>
</evidence>
<reference evidence="13 14" key="1">
    <citation type="submission" date="2019-08" db="EMBL/GenBank/DDBJ databases">
        <title>Hyperibacter terrae gen. nov., sp. nov. and Hyperibacter viscosus sp. nov., two new members in the family Rhodospirillaceae isolated from the rhizosphere of Hypericum perforatum.</title>
        <authorList>
            <person name="Noviana Z."/>
        </authorList>
    </citation>
    <scope>NUCLEOTIDE SEQUENCE [LARGE SCALE GENOMIC DNA]</scope>
    <source>
        <strain evidence="13 14">R5959</strain>
    </source>
</reference>
<organism evidence="13 14">
    <name type="scientific">Hypericibacter adhaerens</name>
    <dbReference type="NCBI Taxonomy" id="2602016"/>
    <lineage>
        <taxon>Bacteria</taxon>
        <taxon>Pseudomonadati</taxon>
        <taxon>Pseudomonadota</taxon>
        <taxon>Alphaproteobacteria</taxon>
        <taxon>Rhodospirillales</taxon>
        <taxon>Dongiaceae</taxon>
        <taxon>Hypericibacter</taxon>
    </lineage>
</organism>
<evidence type="ECO:0000259" key="12">
    <source>
        <dbReference type="Pfam" id="PF00561"/>
    </source>
</evidence>
<dbReference type="PANTHER" id="PTHR16138">
    <property type="entry name" value="MYCOPHENOLIC ACID ACYL-GLUCURONIDE ESTERASE, MITOCHONDRIAL"/>
    <property type="match status" value="1"/>
</dbReference>
<dbReference type="Pfam" id="PF00561">
    <property type="entry name" value="Abhydrolase_1"/>
    <property type="match status" value="1"/>
</dbReference>
<protein>
    <recommendedName>
        <fullName evidence="5">Palmitoyl-protein thioesterase ABHD10, mitochondrial</fullName>
        <ecNumber evidence="4">3.1.1.93</ecNumber>
        <ecNumber evidence="1">3.1.2.22</ecNumber>
    </recommendedName>
    <alternativeName>
        <fullName evidence="7">Acyl-protein thioesterase ABHD10</fullName>
    </alternativeName>
    <alternativeName>
        <fullName evidence="8">Alpha/beta hydrolase domain-containing protein 10</fullName>
    </alternativeName>
    <alternativeName>
        <fullName evidence="6">Mycophenolic acid acyl-glucuronide esterase, mitochondrial</fullName>
    </alternativeName>
</protein>
<dbReference type="GO" id="GO:0008474">
    <property type="term" value="F:palmitoyl-(protein) hydrolase activity"/>
    <property type="evidence" value="ECO:0007669"/>
    <property type="project" value="UniProtKB-EC"/>
</dbReference>
<gene>
    <name evidence="13" type="ORF">FRZ61_02360</name>
</gene>
<evidence type="ECO:0000256" key="6">
    <source>
        <dbReference type="ARBA" id="ARBA00041520"/>
    </source>
</evidence>
<evidence type="ECO:0000256" key="7">
    <source>
        <dbReference type="ARBA" id="ARBA00042645"/>
    </source>
</evidence>
<feature type="domain" description="AB hydrolase-1" evidence="12">
    <location>
        <begin position="12"/>
        <end position="99"/>
    </location>
</feature>
<dbReference type="InterPro" id="IPR000073">
    <property type="entry name" value="AB_hydrolase_1"/>
</dbReference>
<dbReference type="PANTHER" id="PTHR16138:SF7">
    <property type="entry name" value="PALMITOYL-PROTEIN THIOESTERASE ABHD10, MITOCHONDRIAL"/>
    <property type="match status" value="1"/>
</dbReference>
<evidence type="ECO:0000256" key="9">
    <source>
        <dbReference type="ARBA" id="ARBA00046047"/>
    </source>
</evidence>